<feature type="domain" description="DUF7033" evidence="1">
    <location>
        <begin position="103"/>
        <end position="189"/>
    </location>
</feature>
<dbReference type="Proteomes" id="UP000030598">
    <property type="component" value="Unassembled WGS sequence"/>
</dbReference>
<dbReference type="InterPro" id="IPR011330">
    <property type="entry name" value="Glyco_hydro/deAcase_b/a-brl"/>
</dbReference>
<reference evidence="3" key="1">
    <citation type="journal article" date="2014" name="Sci. Data">
        <title>Genomes of diverse isolates of the marine cyanobacterium Prochlorococcus.</title>
        <authorList>
            <person name="Biller S."/>
            <person name="Berube P."/>
            <person name="Thompson J."/>
            <person name="Kelly L."/>
            <person name="Roggensack S."/>
            <person name="Awad L."/>
            <person name="Roache-Johnson K."/>
            <person name="Ding H."/>
            <person name="Giovannoni S.J."/>
            <person name="Moore L.R."/>
            <person name="Chisholm S.W."/>
        </authorList>
    </citation>
    <scope>NUCLEOTIDE SEQUENCE [LARGE SCALE GENOMIC DNA]</scope>
    <source>
        <strain evidence="3">GP2</strain>
    </source>
</reference>
<evidence type="ECO:0000313" key="3">
    <source>
        <dbReference type="Proteomes" id="UP000030598"/>
    </source>
</evidence>
<evidence type="ECO:0000259" key="1">
    <source>
        <dbReference type="Pfam" id="PF23019"/>
    </source>
</evidence>
<proteinExistence type="predicted"/>
<dbReference type="CDD" id="cd10931">
    <property type="entry name" value="CE4_u7"/>
    <property type="match status" value="1"/>
</dbReference>
<dbReference type="InterPro" id="IPR054297">
    <property type="entry name" value="DUF7033"/>
</dbReference>
<evidence type="ECO:0000313" key="2">
    <source>
        <dbReference type="EMBL" id="KGF86490.1"/>
    </source>
</evidence>
<comment type="caution">
    <text evidence="2">The sequence shown here is derived from an EMBL/GenBank/DDBJ whole genome shotgun (WGS) entry which is preliminary data.</text>
</comment>
<sequence length="450" mass="54344">MKISREGFDWLEELFSERYGIKTQIIEEKAKSRIKLLINNETKIYFAQEKNKVDFEKLEGSCEYWNFKNEQFNHTKKKSIPLPGIQTAIYPIVQYHTKTITLNYDVISFIYWNLTRIEEVNDKKLDIHYRNLGRNSYAYKNNYLYRPIVDEWILIIKELIYKKNPKLKFKENLFKLEPTHDIDLPFKYLYATKREIFRTFLSDFIKRKKIKKAFNSLYQSIKINLGEIKLDPYNNYSRLMDISEQFNTRSIFFFQVNQSNKDFDGNINLNNLYIKNILREIYKRNHNIGIHPSYEAYNNKELLWQETKNLQEILNSFGIDKQIRVSRMHYLRWDHRYSLDALENANLNFDSTLGYADTGGFRCGTCFKYRFFDHYKNKKRDIYLKPLILMESTLFSSNYLNLSYEDSNNFITNIKNECKEVGGNFLFLWHNSSLNNIDEWKTYKNIFKDL</sequence>
<name>A0A0A1ZAK2_PROMR</name>
<protein>
    <recommendedName>
        <fullName evidence="1">DUF7033 domain-containing protein</fullName>
    </recommendedName>
</protein>
<dbReference type="RefSeq" id="WP_032524722.1">
    <property type="nucleotide sequence ID" value="NZ_CP138934.1"/>
</dbReference>
<dbReference type="AlphaFoldDB" id="A0A0A1ZAK2"/>
<dbReference type="Gene3D" id="3.20.20.370">
    <property type="entry name" value="Glycoside hydrolase/deacetylase"/>
    <property type="match status" value="1"/>
</dbReference>
<accession>A0A0A1ZAK2</accession>
<dbReference type="STRING" id="59925.EU91_1252"/>
<organism evidence="2 3">
    <name type="scientific">Prochlorococcus marinus str. GP2</name>
    <dbReference type="NCBI Taxonomy" id="59925"/>
    <lineage>
        <taxon>Bacteria</taxon>
        <taxon>Bacillati</taxon>
        <taxon>Cyanobacteriota</taxon>
        <taxon>Cyanophyceae</taxon>
        <taxon>Synechococcales</taxon>
        <taxon>Prochlorococcaceae</taxon>
        <taxon>Prochlorococcus</taxon>
    </lineage>
</organism>
<dbReference type="GO" id="GO:0005975">
    <property type="term" value="P:carbohydrate metabolic process"/>
    <property type="evidence" value="ECO:0007669"/>
    <property type="project" value="InterPro"/>
</dbReference>
<dbReference type="SUPFAM" id="SSF88713">
    <property type="entry name" value="Glycoside hydrolase/deacetylase"/>
    <property type="match status" value="1"/>
</dbReference>
<dbReference type="OrthoDB" id="5573484at2"/>
<dbReference type="EMBL" id="JNAH01000007">
    <property type="protein sequence ID" value="KGF86490.1"/>
    <property type="molecule type" value="Genomic_DNA"/>
</dbReference>
<gene>
    <name evidence="2" type="ORF">EU91_1252</name>
</gene>
<dbReference type="eggNOG" id="COG0726">
    <property type="taxonomic scope" value="Bacteria"/>
</dbReference>
<dbReference type="Pfam" id="PF23019">
    <property type="entry name" value="DUF7033"/>
    <property type="match status" value="1"/>
</dbReference>